<dbReference type="InterPro" id="IPR035093">
    <property type="entry name" value="RelE/ParE_toxin_dom_sf"/>
</dbReference>
<keyword evidence="2" id="KW-1185">Reference proteome</keyword>
<reference evidence="1 2" key="1">
    <citation type="submission" date="2019-07" db="EMBL/GenBank/DDBJ databases">
        <title>Whole genome shotgun sequence of Methylobacterium haplocladii NBRC 107714.</title>
        <authorList>
            <person name="Hosoyama A."/>
            <person name="Uohara A."/>
            <person name="Ohji S."/>
            <person name="Ichikawa N."/>
        </authorList>
    </citation>
    <scope>NUCLEOTIDE SEQUENCE [LARGE SCALE GENOMIC DNA]</scope>
    <source>
        <strain evidence="1 2">NBRC 107714</strain>
    </source>
</reference>
<sequence length="105" mass="12024">MLDTQCVTRHVTVVLRTFKHKGLSELWATSKTARIDARMQKRILARLDALDVAGSPEDMNLPGFDFHTLHGFDPTRYTVHVNGPWCVTFEFDGGDACRIDFEQYH</sequence>
<name>A0A512IJN6_9HYPH</name>
<dbReference type="PANTHER" id="PTHR40266:SF2">
    <property type="entry name" value="TOXIN HIGB-1"/>
    <property type="match status" value="1"/>
</dbReference>
<comment type="caution">
    <text evidence="1">The sequence shown here is derived from an EMBL/GenBank/DDBJ whole genome shotgun (WGS) entry which is preliminary data.</text>
</comment>
<dbReference type="Pfam" id="PF05015">
    <property type="entry name" value="HigB-like_toxin"/>
    <property type="match status" value="1"/>
</dbReference>
<accession>A0A512IJN6</accession>
<dbReference type="PANTHER" id="PTHR40266">
    <property type="entry name" value="TOXIN HIGB-1"/>
    <property type="match status" value="1"/>
</dbReference>
<proteinExistence type="predicted"/>
<organism evidence="1 2">
    <name type="scientific">Methylobacterium haplocladii</name>
    <dbReference type="NCBI Taxonomy" id="1176176"/>
    <lineage>
        <taxon>Bacteria</taxon>
        <taxon>Pseudomonadati</taxon>
        <taxon>Pseudomonadota</taxon>
        <taxon>Alphaproteobacteria</taxon>
        <taxon>Hyphomicrobiales</taxon>
        <taxon>Methylobacteriaceae</taxon>
        <taxon>Methylobacterium</taxon>
    </lineage>
</organism>
<gene>
    <name evidence="1" type="ORF">MHA02_03250</name>
</gene>
<dbReference type="AlphaFoldDB" id="A0A512IJN6"/>
<evidence type="ECO:0000313" key="2">
    <source>
        <dbReference type="Proteomes" id="UP000321258"/>
    </source>
</evidence>
<dbReference type="SUPFAM" id="SSF143011">
    <property type="entry name" value="RelE-like"/>
    <property type="match status" value="1"/>
</dbReference>
<dbReference type="InterPro" id="IPR007711">
    <property type="entry name" value="HigB-1"/>
</dbReference>
<evidence type="ECO:0000313" key="1">
    <source>
        <dbReference type="EMBL" id="GEO97937.1"/>
    </source>
</evidence>
<protein>
    <submittedName>
        <fullName evidence="1">Plasmid maintenance system killer protein</fullName>
    </submittedName>
</protein>
<dbReference type="Proteomes" id="UP000321258">
    <property type="component" value="Unassembled WGS sequence"/>
</dbReference>
<dbReference type="Gene3D" id="3.30.2310.20">
    <property type="entry name" value="RelE-like"/>
    <property type="match status" value="1"/>
</dbReference>
<dbReference type="EMBL" id="BJZT01000004">
    <property type="protein sequence ID" value="GEO97937.1"/>
    <property type="molecule type" value="Genomic_DNA"/>
</dbReference>